<reference evidence="4 5" key="1">
    <citation type="submission" date="2016-04" db="EMBL/GenBank/DDBJ databases">
        <title>Complete genome sequence of Thermococcus pacificus type strain P4.</title>
        <authorList>
            <person name="Oger P.M."/>
        </authorList>
    </citation>
    <scope>NUCLEOTIDE SEQUENCE [LARGE SCALE GENOMIC DNA]</scope>
    <source>
        <strain evidence="4 5">P-4</strain>
    </source>
</reference>
<keyword evidence="1" id="KW-0378">Hydrolase</keyword>
<dbReference type="GO" id="GO:0004553">
    <property type="term" value="F:hydrolase activity, hydrolyzing O-glycosyl compounds"/>
    <property type="evidence" value="ECO:0007669"/>
    <property type="project" value="InterPro"/>
</dbReference>
<sequence length="630" mass="73456">MMKVYKTFGFEYDWRFGRVALVEFSTPLRGKWAYLVGSFNAFNEGSFRMEPRGGRWTIKVRLPEGVWHYGFSIGGEFERDGENPREETYRRLSYKFKRDVSVAVIDAGDWIFHAPSTTYVYTIAGRTHVLLRGKHGVIKWAELKTGGETFRMRKKAESELFEYFEVVLPREGEIEYSFEILTLRGKTVELGPFRTAPYKPDAPDWVFDRVFYQIMPDRFAVGIRGKTLPLEGEFFHGGDLKGIVEHIDHLESLGVNALYLTPIFESMTYHGYDIVDYYHVASRMGGDEAFEELVNALKERGMKLVLDGVFHHTSFFHPWFQDVIRKGEESEYRDFYRITGFPVVSNEFVEALKSDEPWVEKYTKLKGMDWNYEGFFSVWLMPRLNHDNPAVREFVVEVMEHWLREGADGWRLDVAHGVPPDFWRRVRRGMPATAYLFGEVMDDARLWILDVFHGTMNYPLYELLLRFFVEREIDAEEFLNGLELLSARLGPAEYLMYNFLDNHDTERFIDLVGDERRYLCALTFLMTYKGIPSIFYGDEIGLRGQRGPGLSVGRTPMIWDSRKWNGDLLEATKRLIALRKKSRAIQLGAFVPVKFEGDEIVYDRVLGDEGVRVVITYPKSGECSFEVRFF</sequence>
<evidence type="ECO:0000256" key="1">
    <source>
        <dbReference type="ARBA" id="ARBA00022801"/>
    </source>
</evidence>
<accession>A0A218P6G1</accession>
<dbReference type="InterPro" id="IPR017853">
    <property type="entry name" value="GH"/>
</dbReference>
<dbReference type="SMART" id="SM00642">
    <property type="entry name" value="Aamy"/>
    <property type="match status" value="1"/>
</dbReference>
<feature type="domain" description="Glycosyl hydrolase family 13 catalytic" evidence="3">
    <location>
        <begin position="213"/>
        <end position="579"/>
    </location>
</feature>
<dbReference type="InterPro" id="IPR014756">
    <property type="entry name" value="Ig_E-set"/>
</dbReference>
<proteinExistence type="predicted"/>
<keyword evidence="2 4" id="KW-0326">Glycosidase</keyword>
<evidence type="ECO:0000256" key="2">
    <source>
        <dbReference type="ARBA" id="ARBA00023295"/>
    </source>
</evidence>
<evidence type="ECO:0000313" key="5">
    <source>
        <dbReference type="Proteomes" id="UP000197418"/>
    </source>
</evidence>
<evidence type="ECO:0000313" key="4">
    <source>
        <dbReference type="EMBL" id="ASJ06341.1"/>
    </source>
</evidence>
<dbReference type="InterPro" id="IPR006047">
    <property type="entry name" value="GH13_cat_dom"/>
</dbReference>
<dbReference type="KEGG" id="tpaf:A3L08_02825"/>
<evidence type="ECO:0000259" key="3">
    <source>
        <dbReference type="SMART" id="SM00642"/>
    </source>
</evidence>
<dbReference type="GO" id="GO:0005975">
    <property type="term" value="P:carbohydrate metabolic process"/>
    <property type="evidence" value="ECO:0007669"/>
    <property type="project" value="InterPro"/>
</dbReference>
<organism evidence="4 5">
    <name type="scientific">Thermococcus pacificus</name>
    <dbReference type="NCBI Taxonomy" id="71998"/>
    <lineage>
        <taxon>Archaea</taxon>
        <taxon>Methanobacteriati</taxon>
        <taxon>Methanobacteriota</taxon>
        <taxon>Thermococci</taxon>
        <taxon>Thermococcales</taxon>
        <taxon>Thermococcaceae</taxon>
        <taxon>Thermococcus</taxon>
    </lineage>
</organism>
<name>A0A218P6G1_9EURY</name>
<dbReference type="PANTHER" id="PTHR10357">
    <property type="entry name" value="ALPHA-AMYLASE FAMILY MEMBER"/>
    <property type="match status" value="1"/>
</dbReference>
<dbReference type="Gene3D" id="2.60.40.10">
    <property type="entry name" value="Immunoglobulins"/>
    <property type="match status" value="2"/>
</dbReference>
<dbReference type="InterPro" id="IPR004185">
    <property type="entry name" value="Glyco_hydro_13_lg-like_dom"/>
</dbReference>
<keyword evidence="5" id="KW-1185">Reference proteome</keyword>
<dbReference type="CDD" id="cd02857">
    <property type="entry name" value="E_set_CDase_PDE_N"/>
    <property type="match status" value="1"/>
</dbReference>
<dbReference type="SUPFAM" id="SSF51445">
    <property type="entry name" value="(Trans)glycosidases"/>
    <property type="match status" value="1"/>
</dbReference>
<dbReference type="CDD" id="cd11338">
    <property type="entry name" value="AmyAc_CMD"/>
    <property type="match status" value="1"/>
</dbReference>
<dbReference type="Pfam" id="PF02903">
    <property type="entry name" value="Alpha-amylase_N"/>
    <property type="match status" value="1"/>
</dbReference>
<dbReference type="InterPro" id="IPR013783">
    <property type="entry name" value="Ig-like_fold"/>
</dbReference>
<dbReference type="Pfam" id="PF00128">
    <property type="entry name" value="Alpha-amylase"/>
    <property type="match status" value="1"/>
</dbReference>
<dbReference type="SUPFAM" id="SSF81296">
    <property type="entry name" value="E set domains"/>
    <property type="match status" value="2"/>
</dbReference>
<dbReference type="Proteomes" id="UP000197418">
    <property type="component" value="Chromosome"/>
</dbReference>
<protein>
    <submittedName>
        <fullName evidence="4">Alpha-glycosidase</fullName>
    </submittedName>
</protein>
<dbReference type="PANTHER" id="PTHR10357:SF210">
    <property type="entry name" value="MALTODEXTRIN GLUCOSIDASE"/>
    <property type="match status" value="1"/>
</dbReference>
<gene>
    <name evidence="4" type="ORF">A3L08_02825</name>
</gene>
<dbReference type="Gene3D" id="3.20.20.80">
    <property type="entry name" value="Glycosidases"/>
    <property type="match status" value="1"/>
</dbReference>
<dbReference type="AlphaFoldDB" id="A0A218P6G1"/>
<dbReference type="EMBL" id="CP015102">
    <property type="protein sequence ID" value="ASJ06341.1"/>
    <property type="molecule type" value="Genomic_DNA"/>
</dbReference>